<dbReference type="InterPro" id="IPR000674">
    <property type="entry name" value="Ald_Oxase/Xan_DH_a/b"/>
</dbReference>
<dbReference type="EMBL" id="FNAV01000007">
    <property type="protein sequence ID" value="SDE75834.1"/>
    <property type="molecule type" value="Genomic_DNA"/>
</dbReference>
<dbReference type="SUPFAM" id="SSF54665">
    <property type="entry name" value="CO dehydrogenase molybdoprotein N-domain-like"/>
    <property type="match status" value="1"/>
</dbReference>
<evidence type="ECO:0000259" key="4">
    <source>
        <dbReference type="SMART" id="SM01008"/>
    </source>
</evidence>
<keyword evidence="2" id="KW-0560">Oxidoreductase</keyword>
<dbReference type="InterPro" id="IPR016208">
    <property type="entry name" value="Ald_Oxase/xanthine_DH-like"/>
</dbReference>
<keyword evidence="1" id="KW-0500">Molybdenum</keyword>
<dbReference type="Proteomes" id="UP000198994">
    <property type="component" value="Unassembled WGS sequence"/>
</dbReference>
<dbReference type="InterPro" id="IPR036856">
    <property type="entry name" value="Ald_Oxase/Xan_DH_a/b_sf"/>
</dbReference>
<evidence type="ECO:0000256" key="3">
    <source>
        <dbReference type="SAM" id="MobiDB-lite"/>
    </source>
</evidence>
<dbReference type="Pfam" id="PF02738">
    <property type="entry name" value="MoCoBD_1"/>
    <property type="match status" value="1"/>
</dbReference>
<dbReference type="STRING" id="282683.SAMN04488105_107105"/>
<sequence length="790" mass="85157">MQDQTTPPLPQDHNKPPRKSAYIGRAVTRLEDRPLVSGTGRFVGDMDMPHQLWARVVRSAHATGRITGIDISEALEMPGVVAVWTSKDLGDLPDIPFRATRIEGLGPYTQPCLAKGRVRYVGEPVAIVFAEDPYLAEDAAETVFADIDEDVDPILDARAEPGEFAPGISTAPLTLTKGYGDTEAAFAEAAHVVELDLAIGRHSGIPMETRGALAAWDKGRERLDLWGATKRPHWNRDRLAEMFGLSPSQVALHEPHVGGGFGIRGELYPEDILVCLAAMRLERPVKWIEDRREHMMAANQSREQQHLIRAAVDAEGRLLAIDETLHHDQGAYVRTHGARVADMSIGLLLGPYRVPAYAARAHYRLTAKTPAATYRAPSRFESTFVRERLIDAIAARTGIDALELRRRNFIASDEMPFDRQMTALESDVILDSGDYVGLLGKAEAFCGLDALRTEAAGRRARGECVGVGLAYFVEKSGLGPSELVRLTVQPDGSIEIVTGAASLGQGMETAVAQIAADTLGADYRACRVIHGDTDRIAHGWGAHASRVTVMTGEATRRAAETVREKAREMAAALLDCAPEGIEIDGGVATCRTSGASLTLAEIAAALDPVSPRRGDREPGLAAEAWYHNKHMNYPYGAHIALVVVDAETGRTKLDRYWISYDVGRAVNPAMIEGQIVGGLAQGLGGALLEEFRFDDQGQPLSVTFADYLMPTSAEMPDCQVQILQDAPSPLNPLGVKGSGEAGVTGSGAAIASAIDDALQRPGLVTRLPVTPQYLKARIAEYDAARAEGSE</sequence>
<dbReference type="SMART" id="SM01008">
    <property type="entry name" value="Ald_Xan_dh_C"/>
    <property type="match status" value="1"/>
</dbReference>
<evidence type="ECO:0000256" key="1">
    <source>
        <dbReference type="ARBA" id="ARBA00022505"/>
    </source>
</evidence>
<evidence type="ECO:0000313" key="6">
    <source>
        <dbReference type="Proteomes" id="UP000198994"/>
    </source>
</evidence>
<keyword evidence="6" id="KW-1185">Reference proteome</keyword>
<gene>
    <name evidence="5" type="ORF">SAMN04488105_107105</name>
</gene>
<feature type="region of interest" description="Disordered" evidence="3">
    <location>
        <begin position="1"/>
        <end position="21"/>
    </location>
</feature>
<dbReference type="Gene3D" id="3.90.1170.50">
    <property type="entry name" value="Aldehyde oxidase/xanthine dehydrogenase, a/b hammerhead"/>
    <property type="match status" value="1"/>
</dbReference>
<proteinExistence type="predicted"/>
<accession>A0A1G7FIS1</accession>
<dbReference type="AlphaFoldDB" id="A0A1G7FIS1"/>
<protein>
    <submittedName>
        <fullName evidence="5">Xanthine dehydrogenase, molybdenum binding subunit apoprotein</fullName>
    </submittedName>
</protein>
<organism evidence="5 6">
    <name type="scientific">Salipiger thiooxidans</name>
    <dbReference type="NCBI Taxonomy" id="282683"/>
    <lineage>
        <taxon>Bacteria</taxon>
        <taxon>Pseudomonadati</taxon>
        <taxon>Pseudomonadota</taxon>
        <taxon>Alphaproteobacteria</taxon>
        <taxon>Rhodobacterales</taxon>
        <taxon>Roseobacteraceae</taxon>
        <taxon>Salipiger</taxon>
    </lineage>
</organism>
<dbReference type="InterPro" id="IPR008274">
    <property type="entry name" value="AldOxase/xan_DH_MoCoBD1"/>
</dbReference>
<dbReference type="GO" id="GO:0005506">
    <property type="term" value="F:iron ion binding"/>
    <property type="evidence" value="ECO:0007669"/>
    <property type="project" value="InterPro"/>
</dbReference>
<dbReference type="RefSeq" id="WP_089959351.1">
    <property type="nucleotide sequence ID" value="NZ_FNAV01000007.1"/>
</dbReference>
<dbReference type="Pfam" id="PF20256">
    <property type="entry name" value="MoCoBD_2"/>
    <property type="match status" value="1"/>
</dbReference>
<dbReference type="InterPro" id="IPR046867">
    <property type="entry name" value="AldOxase/xan_DH_MoCoBD2"/>
</dbReference>
<dbReference type="GO" id="GO:0016491">
    <property type="term" value="F:oxidoreductase activity"/>
    <property type="evidence" value="ECO:0007669"/>
    <property type="project" value="UniProtKB-KW"/>
</dbReference>
<dbReference type="SUPFAM" id="SSF56003">
    <property type="entry name" value="Molybdenum cofactor-binding domain"/>
    <property type="match status" value="1"/>
</dbReference>
<dbReference type="PANTHER" id="PTHR11908:SF132">
    <property type="entry name" value="ALDEHYDE OXIDASE 1-RELATED"/>
    <property type="match status" value="1"/>
</dbReference>
<dbReference type="Pfam" id="PF01315">
    <property type="entry name" value="Ald_Xan_dh_C"/>
    <property type="match status" value="1"/>
</dbReference>
<evidence type="ECO:0000256" key="2">
    <source>
        <dbReference type="ARBA" id="ARBA00023002"/>
    </source>
</evidence>
<dbReference type="InterPro" id="IPR037165">
    <property type="entry name" value="AldOxase/xan_DH_Mopterin-bd_sf"/>
</dbReference>
<feature type="domain" description="Aldehyde oxidase/xanthine dehydrogenase a/b hammerhead" evidence="4">
    <location>
        <begin position="37"/>
        <end position="151"/>
    </location>
</feature>
<dbReference type="Gene3D" id="3.30.365.10">
    <property type="entry name" value="Aldehyde oxidase/xanthine dehydrogenase, molybdopterin binding domain"/>
    <property type="match status" value="4"/>
</dbReference>
<dbReference type="OrthoDB" id="9763985at2"/>
<reference evidence="6" key="1">
    <citation type="submission" date="2016-10" db="EMBL/GenBank/DDBJ databases">
        <authorList>
            <person name="Varghese N."/>
            <person name="Submissions S."/>
        </authorList>
    </citation>
    <scope>NUCLEOTIDE SEQUENCE [LARGE SCALE GENOMIC DNA]</scope>
    <source>
        <strain evidence="6">DSM 10146</strain>
    </source>
</reference>
<dbReference type="PANTHER" id="PTHR11908">
    <property type="entry name" value="XANTHINE DEHYDROGENASE"/>
    <property type="match status" value="1"/>
</dbReference>
<name>A0A1G7FIS1_9RHOB</name>
<evidence type="ECO:0000313" key="5">
    <source>
        <dbReference type="EMBL" id="SDE75834.1"/>
    </source>
</evidence>